<protein>
    <submittedName>
        <fullName evidence="2">Uncharacterized protein (TIGR02611 family)</fullName>
    </submittedName>
</protein>
<dbReference type="Proteomes" id="UP000571183">
    <property type="component" value="Unassembled WGS sequence"/>
</dbReference>
<evidence type="ECO:0000313" key="2">
    <source>
        <dbReference type="EMBL" id="MBB4071442.1"/>
    </source>
</evidence>
<dbReference type="InterPro" id="IPR019099">
    <property type="entry name" value="Uncharacterised_PGPGW_TM"/>
</dbReference>
<accession>A0A840DIY6</accession>
<dbReference type="AlphaFoldDB" id="A0A840DIY6"/>
<gene>
    <name evidence="2" type="ORF">F5897_000746</name>
</gene>
<proteinExistence type="predicted"/>
<keyword evidence="1" id="KW-0812">Transmembrane</keyword>
<feature type="transmembrane region" description="Helical" evidence="1">
    <location>
        <begin position="44"/>
        <end position="66"/>
    </location>
</feature>
<organism evidence="2 3">
    <name type="scientific">Canibacter oris</name>
    <dbReference type="NCBI Taxonomy" id="1365628"/>
    <lineage>
        <taxon>Bacteria</taxon>
        <taxon>Bacillati</taxon>
        <taxon>Actinomycetota</taxon>
        <taxon>Actinomycetes</taxon>
        <taxon>Micrococcales</taxon>
        <taxon>Microbacteriaceae</taxon>
        <taxon>Canibacter</taxon>
    </lineage>
</organism>
<evidence type="ECO:0000313" key="3">
    <source>
        <dbReference type="Proteomes" id="UP000571183"/>
    </source>
</evidence>
<feature type="transmembrane region" description="Helical" evidence="1">
    <location>
        <begin position="72"/>
        <end position="89"/>
    </location>
</feature>
<comment type="caution">
    <text evidence="2">The sequence shown here is derived from an EMBL/GenBank/DDBJ whole genome shotgun (WGS) entry which is preliminary data.</text>
</comment>
<dbReference type="EMBL" id="JACIFD010000006">
    <property type="protein sequence ID" value="MBB4071442.1"/>
    <property type="molecule type" value="Genomic_DNA"/>
</dbReference>
<name>A0A840DIY6_9MICO</name>
<dbReference type="RefSeq" id="WP_183304518.1">
    <property type="nucleotide sequence ID" value="NZ_JACIFD010000006.1"/>
</dbReference>
<keyword evidence="1" id="KW-0472">Membrane</keyword>
<sequence>MTLTQQAPDATATDMATVERLAARFGKYRERWQAWLQQHPVLRFIYRTLLITVATAVIIAGILMLVLPGPGWLTIFLGLAILGSEFAWARRLLAWLRLQLNAMLYRWKQYRAQRRAAKQRPAAK</sequence>
<dbReference type="Pfam" id="PF09656">
    <property type="entry name" value="PGPGW"/>
    <property type="match status" value="1"/>
</dbReference>
<reference evidence="2" key="1">
    <citation type="submission" date="2020-08" db="EMBL/GenBank/DDBJ databases">
        <title>Sequencing the genomes of 1000 actinobacteria strains.</title>
        <authorList>
            <person name="Klenk H.-P."/>
        </authorList>
    </citation>
    <scope>NUCLEOTIDE SEQUENCE [LARGE SCALE GENOMIC DNA]</scope>
    <source>
        <strain evidence="2">DSM 27064</strain>
    </source>
</reference>
<dbReference type="InterPro" id="IPR013434">
    <property type="entry name" value="CHP02611"/>
</dbReference>
<dbReference type="NCBIfam" id="TIGR02611">
    <property type="entry name" value="TIGR02611 family protein"/>
    <property type="match status" value="1"/>
</dbReference>
<evidence type="ECO:0000256" key="1">
    <source>
        <dbReference type="SAM" id="Phobius"/>
    </source>
</evidence>
<keyword evidence="3" id="KW-1185">Reference proteome</keyword>
<keyword evidence="1" id="KW-1133">Transmembrane helix</keyword>